<name>A0A1G6A900_9GAMM</name>
<dbReference type="SUPFAM" id="SSF53383">
    <property type="entry name" value="PLP-dependent transferases"/>
    <property type="match status" value="1"/>
</dbReference>
<reference evidence="6" key="1">
    <citation type="submission" date="2016-10" db="EMBL/GenBank/DDBJ databases">
        <authorList>
            <person name="Varghese N."/>
            <person name="Submissions S."/>
        </authorList>
    </citation>
    <scope>NUCLEOTIDE SEQUENCE [LARGE SCALE GENOMIC DNA]</scope>
    <source>
        <strain evidence="6">CGMCC 1.10824</strain>
    </source>
</reference>
<sequence length="368" mass="39984">MERLTLSLAQHRQQRQAALRWRSLRVAQVPTRDAFNRNDYLGLAQHPQVIAAFQQGLSDYGCGSAGSPLICGYQAPHQRLTQQLAEWLERDSALLFSSGFAANQCALKGFHAYYDQLLLDRLCHASLLAGLPPRKWRRFPHQSVATARQWLGEGTNSIITESVFSMDGDQAPLAEFAALPADLWVDDAHGIGVIGKGGRGAAALLPDSHALLTIPFGKAIGVMGAALVGGTAELEYLVNEGREFIYSTAMPAAQAAAISAAITVIQSPEGEQIRQRLRERIARFRELCRAAGIALHPSEHPIQTIWLGAEQLALAWGQRLADQQLDCGVIRPPTVPAGSARLRITITANHTEAAIVRLVEGLKQCLTN</sequence>
<dbReference type="Proteomes" id="UP000199626">
    <property type="component" value="Unassembled WGS sequence"/>
</dbReference>
<accession>A0A1G6A900</accession>
<evidence type="ECO:0000256" key="2">
    <source>
        <dbReference type="ARBA" id="ARBA00022679"/>
    </source>
</evidence>
<gene>
    <name evidence="5" type="ORF">SAMN02927930_00208</name>
</gene>
<dbReference type="GO" id="GO:0009102">
    <property type="term" value="P:biotin biosynthetic process"/>
    <property type="evidence" value="ECO:0007669"/>
    <property type="project" value="TreeGrafter"/>
</dbReference>
<evidence type="ECO:0000313" key="6">
    <source>
        <dbReference type="Proteomes" id="UP000199626"/>
    </source>
</evidence>
<dbReference type="RefSeq" id="WP_092590839.1">
    <property type="nucleotide sequence ID" value="NZ_FMXN01000001.1"/>
</dbReference>
<evidence type="ECO:0000313" key="5">
    <source>
        <dbReference type="EMBL" id="SDB04894.1"/>
    </source>
</evidence>
<dbReference type="PANTHER" id="PTHR13693:SF100">
    <property type="entry name" value="8-AMINO-7-OXONONANOATE SYNTHASE"/>
    <property type="match status" value="1"/>
</dbReference>
<evidence type="ECO:0000259" key="4">
    <source>
        <dbReference type="Pfam" id="PF00155"/>
    </source>
</evidence>
<dbReference type="AlphaFoldDB" id="A0A1G6A900"/>
<dbReference type="STRING" id="1159017.SAMN02927930_00208"/>
<keyword evidence="2" id="KW-0808">Transferase</keyword>
<dbReference type="PANTHER" id="PTHR13693">
    <property type="entry name" value="CLASS II AMINOTRANSFERASE/8-AMINO-7-OXONONANOATE SYNTHASE"/>
    <property type="match status" value="1"/>
</dbReference>
<protein>
    <submittedName>
        <fullName evidence="5">8-amino-7-oxononanoate synthase</fullName>
    </submittedName>
</protein>
<dbReference type="InterPro" id="IPR015421">
    <property type="entry name" value="PyrdxlP-dep_Trfase_major"/>
</dbReference>
<dbReference type="InterPro" id="IPR050087">
    <property type="entry name" value="AON_synthase_class-II"/>
</dbReference>
<proteinExistence type="predicted"/>
<evidence type="ECO:0000256" key="1">
    <source>
        <dbReference type="ARBA" id="ARBA00001933"/>
    </source>
</evidence>
<dbReference type="Gene3D" id="3.90.1150.10">
    <property type="entry name" value="Aspartate Aminotransferase, domain 1"/>
    <property type="match status" value="1"/>
</dbReference>
<dbReference type="GO" id="GO:0030170">
    <property type="term" value="F:pyridoxal phosphate binding"/>
    <property type="evidence" value="ECO:0007669"/>
    <property type="project" value="InterPro"/>
</dbReference>
<evidence type="ECO:0000256" key="3">
    <source>
        <dbReference type="ARBA" id="ARBA00022898"/>
    </source>
</evidence>
<keyword evidence="6" id="KW-1185">Reference proteome</keyword>
<dbReference type="InterPro" id="IPR015422">
    <property type="entry name" value="PyrdxlP-dep_Trfase_small"/>
</dbReference>
<dbReference type="GO" id="GO:0008710">
    <property type="term" value="F:8-amino-7-oxononanoate synthase activity"/>
    <property type="evidence" value="ECO:0007669"/>
    <property type="project" value="TreeGrafter"/>
</dbReference>
<dbReference type="OrthoDB" id="9807157at2"/>
<keyword evidence="3" id="KW-0663">Pyridoxal phosphate</keyword>
<dbReference type="Gene3D" id="3.40.640.10">
    <property type="entry name" value="Type I PLP-dependent aspartate aminotransferase-like (Major domain)"/>
    <property type="match status" value="1"/>
</dbReference>
<organism evidence="5 6">
    <name type="scientific">Pseudidiomarina indica</name>
    <dbReference type="NCBI Taxonomy" id="1159017"/>
    <lineage>
        <taxon>Bacteria</taxon>
        <taxon>Pseudomonadati</taxon>
        <taxon>Pseudomonadota</taxon>
        <taxon>Gammaproteobacteria</taxon>
        <taxon>Alteromonadales</taxon>
        <taxon>Idiomarinaceae</taxon>
        <taxon>Pseudidiomarina</taxon>
    </lineage>
</organism>
<dbReference type="Pfam" id="PF00155">
    <property type="entry name" value="Aminotran_1_2"/>
    <property type="match status" value="1"/>
</dbReference>
<feature type="domain" description="Aminotransferase class I/classII large" evidence="4">
    <location>
        <begin position="35"/>
        <end position="361"/>
    </location>
</feature>
<dbReference type="InterPro" id="IPR015424">
    <property type="entry name" value="PyrdxlP-dep_Trfase"/>
</dbReference>
<dbReference type="InterPro" id="IPR004839">
    <property type="entry name" value="Aminotransferase_I/II_large"/>
</dbReference>
<dbReference type="EMBL" id="FMXN01000001">
    <property type="protein sequence ID" value="SDB04894.1"/>
    <property type="molecule type" value="Genomic_DNA"/>
</dbReference>
<comment type="cofactor">
    <cofactor evidence="1">
        <name>pyridoxal 5'-phosphate</name>
        <dbReference type="ChEBI" id="CHEBI:597326"/>
    </cofactor>
</comment>